<evidence type="ECO:0000256" key="5">
    <source>
        <dbReference type="ARBA" id="ARBA00023136"/>
    </source>
</evidence>
<organism evidence="7 8">
    <name type="scientific">Cladonia borealis</name>
    <dbReference type="NCBI Taxonomy" id="184061"/>
    <lineage>
        <taxon>Eukaryota</taxon>
        <taxon>Fungi</taxon>
        <taxon>Dikarya</taxon>
        <taxon>Ascomycota</taxon>
        <taxon>Pezizomycotina</taxon>
        <taxon>Lecanoromycetes</taxon>
        <taxon>OSLEUM clade</taxon>
        <taxon>Lecanoromycetidae</taxon>
        <taxon>Lecanorales</taxon>
        <taxon>Lecanorineae</taxon>
        <taxon>Cladoniaceae</taxon>
        <taxon>Cladonia</taxon>
    </lineage>
</organism>
<feature type="transmembrane region" description="Helical" evidence="6">
    <location>
        <begin position="532"/>
        <end position="555"/>
    </location>
</feature>
<accession>A0AA39V7G1</accession>
<comment type="caution">
    <text evidence="7">The sequence shown here is derived from an EMBL/GenBank/DDBJ whole genome shotgun (WGS) entry which is preliminary data.</text>
</comment>
<name>A0AA39V7G1_9LECA</name>
<reference evidence="7" key="1">
    <citation type="submission" date="2023-03" db="EMBL/GenBank/DDBJ databases">
        <title>Complete genome of Cladonia borealis.</title>
        <authorList>
            <person name="Park H."/>
        </authorList>
    </citation>
    <scope>NUCLEOTIDE SEQUENCE</scope>
    <source>
        <strain evidence="7">ANT050790</strain>
    </source>
</reference>
<dbReference type="EMBL" id="JAFEKC020000017">
    <property type="protein sequence ID" value="KAK0510165.1"/>
    <property type="molecule type" value="Genomic_DNA"/>
</dbReference>
<dbReference type="PANTHER" id="PTHR11660:SF57">
    <property type="entry name" value="SOLUTE CARRIER FAMILY 40 MEMBER"/>
    <property type="match status" value="1"/>
</dbReference>
<evidence type="ECO:0000256" key="2">
    <source>
        <dbReference type="ARBA" id="ARBA00022448"/>
    </source>
</evidence>
<comment type="subcellular location">
    <subcellularLocation>
        <location evidence="1 6">Membrane</location>
        <topology evidence="1 6">Multi-pass membrane protein</topology>
    </subcellularLocation>
</comment>
<comment type="similarity">
    <text evidence="6">Belongs to the ferroportin (FP) (TC 2.A.100) family. SLC40A subfamily.</text>
</comment>
<evidence type="ECO:0000256" key="4">
    <source>
        <dbReference type="ARBA" id="ARBA00022989"/>
    </source>
</evidence>
<feature type="transmembrane region" description="Helical" evidence="6">
    <location>
        <begin position="131"/>
        <end position="149"/>
    </location>
</feature>
<evidence type="ECO:0000256" key="6">
    <source>
        <dbReference type="RuleBase" id="RU365065"/>
    </source>
</evidence>
<comment type="function">
    <text evidence="6">May be involved in iron transport and iron homeostasis.</text>
</comment>
<keyword evidence="3 6" id="KW-0812">Transmembrane</keyword>
<dbReference type="Proteomes" id="UP001166286">
    <property type="component" value="Unassembled WGS sequence"/>
</dbReference>
<sequence>MFYLGFDHDRTTLNLFLCHLLSTWNARSYEFASVLFTAAAFPEGLSAASWIGITTSLALILFASSLGRWIDHAPSRLRTLLTTVTVNRIVVILACCCWVVIIAQDGHKDTTSPSDPSASVDQPRPLSVGEFKDTIFLVILALGVIERLSRLANLISIERDWVPTLATAVESDKEPPPYDLTHLNAVMSRIDLICKLGAPIVMSMFMSATKSSRLGAVAMIALNFVSWPLEYWTAQTCWQDSTRLQKEKAEVPTACAEAGVSKDIELEKSAEYPRLWASLYNVVGRFSSWIRQYGWSLKFYFATDIWMASLAITGLHFSILVFSGTLTVFLVNSGFSLKLVTWAEIFSAIFELGSTYVFPLGVRLLATQRTSYQALRPVSVHSPPVSPSPLTCETMDESQLCNEPPLHDEHRRGVSTLGMWALAFLLICLIPTVPSIWQVSTQWPRIDLGSNSLDEQDSVWKTHRLVVICIIFFISASRLGRWTASLCGQQLAQSCVQPEERSMFAGTEASLASTFGLGHWVTTLIWNKHQEFHWIAVSSFLVTLCSTSLYAFWLLGPTGRRRSS</sequence>
<evidence type="ECO:0000256" key="1">
    <source>
        <dbReference type="ARBA" id="ARBA00004141"/>
    </source>
</evidence>
<keyword evidence="6" id="KW-0406">Ion transport</keyword>
<feature type="transmembrane region" description="Helical" evidence="6">
    <location>
        <begin position="305"/>
        <end position="330"/>
    </location>
</feature>
<dbReference type="InterPro" id="IPR009716">
    <property type="entry name" value="Ferroportin-1"/>
</dbReference>
<dbReference type="Pfam" id="PF06963">
    <property type="entry name" value="FPN1"/>
    <property type="match status" value="2"/>
</dbReference>
<dbReference type="PANTHER" id="PTHR11660">
    <property type="entry name" value="SOLUTE CARRIER FAMILY 40 MEMBER"/>
    <property type="match status" value="1"/>
</dbReference>
<evidence type="ECO:0000313" key="8">
    <source>
        <dbReference type="Proteomes" id="UP001166286"/>
    </source>
</evidence>
<feature type="transmembrane region" description="Helical" evidence="6">
    <location>
        <begin position="417"/>
        <end position="439"/>
    </location>
</feature>
<evidence type="ECO:0000313" key="7">
    <source>
        <dbReference type="EMBL" id="KAK0510165.1"/>
    </source>
</evidence>
<evidence type="ECO:0000256" key="3">
    <source>
        <dbReference type="ARBA" id="ARBA00022692"/>
    </source>
</evidence>
<feature type="transmembrane region" description="Helical" evidence="6">
    <location>
        <begin position="342"/>
        <end position="366"/>
    </location>
</feature>
<feature type="transmembrane region" description="Helical" evidence="6">
    <location>
        <begin position="47"/>
        <end position="67"/>
    </location>
</feature>
<dbReference type="AlphaFoldDB" id="A0AA39V7G1"/>
<gene>
    <name evidence="7" type="ORF">JMJ35_007559</name>
</gene>
<dbReference type="GO" id="GO:0005381">
    <property type="term" value="F:iron ion transmembrane transporter activity"/>
    <property type="evidence" value="ECO:0007669"/>
    <property type="project" value="UniProtKB-UniRule"/>
</dbReference>
<keyword evidence="4 6" id="KW-1133">Transmembrane helix</keyword>
<dbReference type="GO" id="GO:0016020">
    <property type="term" value="C:membrane"/>
    <property type="evidence" value="ECO:0007669"/>
    <property type="project" value="UniProtKB-SubCell"/>
</dbReference>
<protein>
    <recommendedName>
        <fullName evidence="6">Solute carrier family 40 member</fullName>
    </recommendedName>
</protein>
<feature type="transmembrane region" description="Helical" evidence="6">
    <location>
        <begin position="79"/>
        <end position="103"/>
    </location>
</feature>
<proteinExistence type="inferred from homology"/>
<keyword evidence="5 6" id="KW-0472">Membrane</keyword>
<comment type="caution">
    <text evidence="6">Lacks conserved residue(s) required for the propagation of feature annotation.</text>
</comment>
<keyword evidence="2 6" id="KW-0813">Transport</keyword>
<keyword evidence="8" id="KW-1185">Reference proteome</keyword>